<evidence type="ECO:0000313" key="3">
    <source>
        <dbReference type="Proteomes" id="UP000000663"/>
    </source>
</evidence>
<proteinExistence type="predicted"/>
<dbReference type="EMBL" id="AM114193">
    <property type="protein sequence ID" value="CAJ38186.1"/>
    <property type="molecule type" value="Genomic_DNA"/>
</dbReference>
<dbReference type="AlphaFoldDB" id="Q0W0A7"/>
<accession>Q0W0A7</accession>
<evidence type="ECO:0000313" key="2">
    <source>
        <dbReference type="EMBL" id="CAJ38186.1"/>
    </source>
</evidence>
<sequence length="154" mass="16707">MIIWPSYLEFGWTVTTIVGLGTTVTLGTTTGFSVMTGVTVPLNFGIAGGANTPSSGVLQQHMHPERKAPPIMSNIPSTNSFLDTIITTVQVFGAHILNLDGRFGRELYWPSDFLAPHWTEESSYNPGSPGGVRADRTFKNGSGERHPALLTFHF</sequence>
<protein>
    <submittedName>
        <fullName evidence="2">Uncharacterized protein</fullName>
    </submittedName>
</protein>
<gene>
    <name evidence="2" type="ORF">RM1</name>
</gene>
<reference evidence="2 3" key="1">
    <citation type="journal article" date="2006" name="Science">
        <title>Genome of rice cluster I archaea -- the key methane producers in the rice rhizosphere.</title>
        <authorList>
            <person name="Erkel C."/>
            <person name="Kube M."/>
            <person name="Reinhardt R."/>
            <person name="Liesack W."/>
        </authorList>
    </citation>
    <scope>NUCLEOTIDE SEQUENCE [LARGE SCALE GENOMIC DNA]</scope>
    <source>
        <strain evidence="3">DSM 22066 / NBRC 105507 / MRE50</strain>
    </source>
</reference>
<feature type="region of interest" description="Disordered" evidence="1">
    <location>
        <begin position="121"/>
        <end position="144"/>
    </location>
</feature>
<keyword evidence="3" id="KW-1185">Reference proteome</keyword>
<dbReference type="KEGG" id="rci:RM1"/>
<name>Q0W0A7_METAR</name>
<dbReference type="Proteomes" id="UP000000663">
    <property type="component" value="Chromosome"/>
</dbReference>
<evidence type="ECO:0000256" key="1">
    <source>
        <dbReference type="SAM" id="MobiDB-lite"/>
    </source>
</evidence>
<feature type="compositionally biased region" description="Basic and acidic residues" evidence="1">
    <location>
        <begin position="133"/>
        <end position="144"/>
    </location>
</feature>
<organism evidence="2 3">
    <name type="scientific">Methanocella arvoryzae (strain DSM 22066 / NBRC 105507 / MRE50)</name>
    <dbReference type="NCBI Taxonomy" id="351160"/>
    <lineage>
        <taxon>Archaea</taxon>
        <taxon>Methanobacteriati</taxon>
        <taxon>Methanobacteriota</taxon>
        <taxon>Stenosarchaea group</taxon>
        <taxon>Methanomicrobia</taxon>
        <taxon>Methanocellales</taxon>
        <taxon>Methanocellaceae</taxon>
        <taxon>Methanocella</taxon>
    </lineage>
</organism>